<evidence type="ECO:0000313" key="3">
    <source>
        <dbReference type="Proteomes" id="UP000811609"/>
    </source>
</evidence>
<dbReference type="EMBL" id="CM031810">
    <property type="protein sequence ID" value="KAG6664694.1"/>
    <property type="molecule type" value="Genomic_DNA"/>
</dbReference>
<keyword evidence="3" id="KW-1185">Reference proteome</keyword>
<accession>A0A8T1RDN3</accession>
<dbReference type="AlphaFoldDB" id="A0A8T1RDN3"/>
<proteinExistence type="predicted"/>
<comment type="caution">
    <text evidence="2">The sequence shown here is derived from an EMBL/GenBank/DDBJ whole genome shotgun (WGS) entry which is preliminary data.</text>
</comment>
<evidence type="ECO:0000313" key="2">
    <source>
        <dbReference type="EMBL" id="KAG6664694.1"/>
    </source>
</evidence>
<reference evidence="2" key="1">
    <citation type="submission" date="2020-12" db="EMBL/GenBank/DDBJ databases">
        <title>WGS assembly of Carya illinoinensis cv. Pawnee.</title>
        <authorList>
            <person name="Platts A."/>
            <person name="Shu S."/>
            <person name="Wright S."/>
            <person name="Barry K."/>
            <person name="Edger P."/>
            <person name="Pires J.C."/>
            <person name="Schmutz J."/>
        </authorList>
    </citation>
    <scope>NUCLEOTIDE SEQUENCE</scope>
    <source>
        <tissue evidence="2">Leaf</tissue>
    </source>
</reference>
<feature type="compositionally biased region" description="Low complexity" evidence="1">
    <location>
        <begin position="14"/>
        <end position="27"/>
    </location>
</feature>
<name>A0A8T1RDN3_CARIL</name>
<feature type="region of interest" description="Disordered" evidence="1">
    <location>
        <begin position="1"/>
        <end position="35"/>
    </location>
</feature>
<dbReference type="Proteomes" id="UP000811609">
    <property type="component" value="Chromosome 2"/>
</dbReference>
<protein>
    <submittedName>
        <fullName evidence="2">Uncharacterized protein</fullName>
    </submittedName>
</protein>
<sequence>MMGEEEDGMAPKPSTSTSQSLMTSQNTFGDPNDVPDHNLDVNILYPLNSSNPKYFQQEFSAFPEFSENVGCIFSDAADGITRNFAFT</sequence>
<gene>
    <name evidence="2" type="ORF">CIPAW_02G112000</name>
</gene>
<evidence type="ECO:0000256" key="1">
    <source>
        <dbReference type="SAM" id="MobiDB-lite"/>
    </source>
</evidence>
<organism evidence="2 3">
    <name type="scientific">Carya illinoinensis</name>
    <name type="common">Pecan</name>
    <dbReference type="NCBI Taxonomy" id="32201"/>
    <lineage>
        <taxon>Eukaryota</taxon>
        <taxon>Viridiplantae</taxon>
        <taxon>Streptophyta</taxon>
        <taxon>Embryophyta</taxon>
        <taxon>Tracheophyta</taxon>
        <taxon>Spermatophyta</taxon>
        <taxon>Magnoliopsida</taxon>
        <taxon>eudicotyledons</taxon>
        <taxon>Gunneridae</taxon>
        <taxon>Pentapetalae</taxon>
        <taxon>rosids</taxon>
        <taxon>fabids</taxon>
        <taxon>Fagales</taxon>
        <taxon>Juglandaceae</taxon>
        <taxon>Carya</taxon>
    </lineage>
</organism>